<dbReference type="SUPFAM" id="SSF56300">
    <property type="entry name" value="Metallo-dependent phosphatases"/>
    <property type="match status" value="1"/>
</dbReference>
<gene>
    <name evidence="2" type="ORF">SDC9_138920</name>
</gene>
<feature type="domain" description="Calcineurin-like phosphoesterase" evidence="1">
    <location>
        <begin position="6"/>
        <end position="79"/>
    </location>
</feature>
<organism evidence="2">
    <name type="scientific">bioreactor metagenome</name>
    <dbReference type="NCBI Taxonomy" id="1076179"/>
    <lineage>
        <taxon>unclassified sequences</taxon>
        <taxon>metagenomes</taxon>
        <taxon>ecological metagenomes</taxon>
    </lineage>
</organism>
<comment type="caution">
    <text evidence="2">The sequence shown here is derived from an EMBL/GenBank/DDBJ whole genome shotgun (WGS) entry which is preliminary data.</text>
</comment>
<evidence type="ECO:0000259" key="1">
    <source>
        <dbReference type="Pfam" id="PF12850"/>
    </source>
</evidence>
<protein>
    <recommendedName>
        <fullName evidence="1">Calcineurin-like phosphoesterase domain-containing protein</fullName>
    </recommendedName>
</protein>
<dbReference type="InterPro" id="IPR024654">
    <property type="entry name" value="Calcineurin-like_PHP_lpxH"/>
</dbReference>
<proteinExistence type="predicted"/>
<dbReference type="Gene3D" id="3.60.21.10">
    <property type="match status" value="1"/>
</dbReference>
<dbReference type="AlphaFoldDB" id="A0A645DR50"/>
<accession>A0A645DR50</accession>
<reference evidence="2" key="1">
    <citation type="submission" date="2019-08" db="EMBL/GenBank/DDBJ databases">
        <authorList>
            <person name="Kucharzyk K."/>
            <person name="Murdoch R.W."/>
            <person name="Higgins S."/>
            <person name="Loffler F."/>
        </authorList>
    </citation>
    <scope>NUCLEOTIDE SEQUENCE</scope>
</reference>
<dbReference type="EMBL" id="VSSQ01038798">
    <property type="protein sequence ID" value="MPM91786.1"/>
    <property type="molecule type" value="Genomic_DNA"/>
</dbReference>
<evidence type="ECO:0000313" key="2">
    <source>
        <dbReference type="EMBL" id="MPM91786.1"/>
    </source>
</evidence>
<dbReference type="InterPro" id="IPR029052">
    <property type="entry name" value="Metallo-depent_PP-like"/>
</dbReference>
<name>A0A645DR50_9ZZZZ</name>
<dbReference type="Pfam" id="PF12850">
    <property type="entry name" value="Metallophos_2"/>
    <property type="match status" value="1"/>
</dbReference>
<sequence>MRIERVEDVWIMLVHGDGYHTLYQMIDKARENNCAAVLFGHTHVPLLQADGEVLIINPGSISLPRQGSKPSCALLEVDGKDINVKMIPLT</sequence>